<dbReference type="InterPro" id="IPR010982">
    <property type="entry name" value="Lambda_DNA-bd_dom_sf"/>
</dbReference>
<dbReference type="SUPFAM" id="SSF47413">
    <property type="entry name" value="lambda repressor-like DNA-binding domains"/>
    <property type="match status" value="1"/>
</dbReference>
<dbReference type="PANTHER" id="PTHR35010">
    <property type="entry name" value="BLL4672 PROTEIN-RELATED"/>
    <property type="match status" value="1"/>
</dbReference>
<dbReference type="PROSITE" id="PS50943">
    <property type="entry name" value="HTH_CROC1"/>
    <property type="match status" value="1"/>
</dbReference>
<keyword evidence="3" id="KW-1185">Reference proteome</keyword>
<dbReference type="CDD" id="cd00093">
    <property type="entry name" value="HTH_XRE"/>
    <property type="match status" value="1"/>
</dbReference>
<proteinExistence type="predicted"/>
<organism evidence="2 3">
    <name type="scientific">Streptomyces prunicolor</name>
    <dbReference type="NCBI Taxonomy" id="67348"/>
    <lineage>
        <taxon>Bacteria</taxon>
        <taxon>Bacillati</taxon>
        <taxon>Actinomycetota</taxon>
        <taxon>Actinomycetes</taxon>
        <taxon>Kitasatosporales</taxon>
        <taxon>Streptomycetaceae</taxon>
        <taxon>Streptomyces</taxon>
    </lineage>
</organism>
<gene>
    <name evidence="2" type="ORF">R5A26_50030</name>
</gene>
<dbReference type="Gene3D" id="3.30.450.180">
    <property type="match status" value="1"/>
</dbReference>
<comment type="caution">
    <text evidence="2">The sequence shown here is derived from an EMBL/GenBank/DDBJ whole genome shotgun (WGS) entry which is preliminary data.</text>
</comment>
<dbReference type="Pfam" id="PF13560">
    <property type="entry name" value="HTH_31"/>
    <property type="match status" value="1"/>
</dbReference>
<dbReference type="Proteomes" id="UP001187346">
    <property type="component" value="Unassembled WGS sequence"/>
</dbReference>
<reference evidence="2 3" key="1">
    <citation type="submission" date="2023-10" db="EMBL/GenBank/DDBJ databases">
        <title>Characterization of rhizosphere-enriched actinobacteria from wheat plants lab-grown on chernevaya soil.</title>
        <authorList>
            <person name="Tikhonova E.N."/>
            <person name="Konopkin A."/>
            <person name="Kravchenko I.K."/>
        </authorList>
    </citation>
    <scope>NUCLEOTIDE SEQUENCE [LARGE SCALE GENOMIC DNA]</scope>
    <source>
        <strain evidence="2 3">RR29</strain>
    </source>
</reference>
<evidence type="ECO:0000259" key="1">
    <source>
        <dbReference type="PROSITE" id="PS50943"/>
    </source>
</evidence>
<name>A0ABU4FTX0_9ACTN</name>
<dbReference type="RefSeq" id="WP_317776285.1">
    <property type="nucleotide sequence ID" value="NZ_JAWMAJ010000440.1"/>
</dbReference>
<accession>A0ABU4FTX0</accession>
<dbReference type="EMBL" id="JAWMAJ010000440">
    <property type="protein sequence ID" value="MDV7224083.1"/>
    <property type="molecule type" value="Genomic_DNA"/>
</dbReference>
<dbReference type="PANTHER" id="PTHR35010:SF2">
    <property type="entry name" value="BLL4672 PROTEIN"/>
    <property type="match status" value="1"/>
</dbReference>
<dbReference type="SMART" id="SM00530">
    <property type="entry name" value="HTH_XRE"/>
    <property type="match status" value="1"/>
</dbReference>
<evidence type="ECO:0000313" key="2">
    <source>
        <dbReference type="EMBL" id="MDV7224083.1"/>
    </source>
</evidence>
<dbReference type="Gene3D" id="1.10.260.40">
    <property type="entry name" value="lambda repressor-like DNA-binding domains"/>
    <property type="match status" value="1"/>
</dbReference>
<evidence type="ECO:0000313" key="3">
    <source>
        <dbReference type="Proteomes" id="UP001187346"/>
    </source>
</evidence>
<dbReference type="InterPro" id="IPR001387">
    <property type="entry name" value="Cro/C1-type_HTH"/>
</dbReference>
<dbReference type="Pfam" id="PF17765">
    <property type="entry name" value="MLTR_LBD"/>
    <property type="match status" value="1"/>
</dbReference>
<dbReference type="InterPro" id="IPR041413">
    <property type="entry name" value="MLTR_LBD"/>
</dbReference>
<protein>
    <submittedName>
        <fullName evidence="2">Helix-turn-helix transcriptional regulator</fullName>
    </submittedName>
</protein>
<sequence>MSDQANQSSQANALGTFLRARRAALRPEQLGLPVGTSTRRAPGLRREELAALAGVSVDYYIRLERGKDTRPSPAVVNALATVLRLSEEEVDHLHGLVAQSAAGATPAAARPGVSRSVRPGVKQLMEGLRPFPAYVVSRTNDLLAANPAGLRLLAGMESWPARRRNIVRHMFLHPGARRLYVDWEQLAPGTVAHLRAMSAADPDSPELAELVDELMVKSEDFARLWERYEVRSRDAGKKRFHHPSVGSLTLGFEVMHLAHAEGQRLIAFHAVPGSADHDAVVLLDMAMTPAESASVDT</sequence>
<feature type="domain" description="HTH cro/C1-type" evidence="1">
    <location>
        <begin position="39"/>
        <end position="90"/>
    </location>
</feature>